<evidence type="ECO:0000313" key="2">
    <source>
        <dbReference type="Proteomes" id="UP001589854"/>
    </source>
</evidence>
<keyword evidence="2" id="KW-1185">Reference proteome</keyword>
<accession>A0ABV6GI15</accession>
<protein>
    <recommendedName>
        <fullName evidence="3">PhoU domain-containing protein</fullName>
    </recommendedName>
</protein>
<sequence length="108" mass="12441">MGLIYKLHEFEAEKDLRYKADLFKNLLEQMGALGVEMTKLVNQELELSSGELIASSNEALLKHQVKNDAIIAEQLVAMDTIAYQYAHYINDLNKQYITLRYEDQEITS</sequence>
<dbReference type="RefSeq" id="WP_378936076.1">
    <property type="nucleotide sequence ID" value="NZ_JBHLVO010000016.1"/>
</dbReference>
<dbReference type="EMBL" id="JBHLVO010000016">
    <property type="protein sequence ID" value="MFC0273103.1"/>
    <property type="molecule type" value="Genomic_DNA"/>
</dbReference>
<dbReference type="Proteomes" id="UP001589854">
    <property type="component" value="Unassembled WGS sequence"/>
</dbReference>
<evidence type="ECO:0008006" key="3">
    <source>
        <dbReference type="Google" id="ProtNLM"/>
    </source>
</evidence>
<reference evidence="1 2" key="1">
    <citation type="submission" date="2024-09" db="EMBL/GenBank/DDBJ databases">
        <authorList>
            <person name="Sun Q."/>
            <person name="Mori K."/>
        </authorList>
    </citation>
    <scope>NUCLEOTIDE SEQUENCE [LARGE SCALE GENOMIC DNA]</scope>
    <source>
        <strain evidence="1 2">CCM 7228</strain>
    </source>
</reference>
<proteinExistence type="predicted"/>
<organism evidence="1 2">
    <name type="scientific">Metabacillus herbersteinensis</name>
    <dbReference type="NCBI Taxonomy" id="283816"/>
    <lineage>
        <taxon>Bacteria</taxon>
        <taxon>Bacillati</taxon>
        <taxon>Bacillota</taxon>
        <taxon>Bacilli</taxon>
        <taxon>Bacillales</taxon>
        <taxon>Bacillaceae</taxon>
        <taxon>Metabacillus</taxon>
    </lineage>
</organism>
<evidence type="ECO:0000313" key="1">
    <source>
        <dbReference type="EMBL" id="MFC0273103.1"/>
    </source>
</evidence>
<comment type="caution">
    <text evidence="1">The sequence shown here is derived from an EMBL/GenBank/DDBJ whole genome shotgun (WGS) entry which is preliminary data.</text>
</comment>
<name>A0ABV6GI15_9BACI</name>
<gene>
    <name evidence="1" type="ORF">ACFFIX_16930</name>
</gene>